<proteinExistence type="predicted"/>
<dbReference type="Proteomes" id="UP001153331">
    <property type="component" value="Unassembled WGS sequence"/>
</dbReference>
<organism evidence="1 2">
    <name type="scientific">Boeremia exigua</name>
    <dbReference type="NCBI Taxonomy" id="749465"/>
    <lineage>
        <taxon>Eukaryota</taxon>
        <taxon>Fungi</taxon>
        <taxon>Dikarya</taxon>
        <taxon>Ascomycota</taxon>
        <taxon>Pezizomycotina</taxon>
        <taxon>Dothideomycetes</taxon>
        <taxon>Pleosporomycetidae</taxon>
        <taxon>Pleosporales</taxon>
        <taxon>Pleosporineae</taxon>
        <taxon>Didymellaceae</taxon>
        <taxon>Boeremia</taxon>
    </lineage>
</organism>
<evidence type="ECO:0000313" key="1">
    <source>
        <dbReference type="EMBL" id="KAJ8109498.1"/>
    </source>
</evidence>
<gene>
    <name evidence="1" type="ORF">OPT61_g7419</name>
</gene>
<comment type="caution">
    <text evidence="1">The sequence shown here is derived from an EMBL/GenBank/DDBJ whole genome shotgun (WGS) entry which is preliminary data.</text>
</comment>
<accession>A0ACC2I3D9</accession>
<dbReference type="EMBL" id="JAPHNI010000607">
    <property type="protein sequence ID" value="KAJ8109498.1"/>
    <property type="molecule type" value="Genomic_DNA"/>
</dbReference>
<sequence length="290" mass="32011">MRCSFFYLAIFAQLALSQDYKDHRTTKDCVGWTSVDNATEETCEATLRRYNLEPVRFHNWNPSVGLDCKPWVEGRSYCVLTNATVWDSVNESTTTLTYGGGQTFELPLPAMTTDKDGWTIPVTRSDAPVRTTSTRAPIPSPATWKDMGCFVDTLVENWDIPIREWGWIMDFRFLPTVDNETLETCKQKCWEISYPVAGVKGGNECWCGDRNNGTLAEDQGACDMPCAGDQSVICGGRNWTSIWEAEGYVQSTAAATATEPSLRAGSTLSTGATATASSGANKAAVMPWKW</sequence>
<name>A0ACC2I3D9_9PLEO</name>
<keyword evidence="2" id="KW-1185">Reference proteome</keyword>
<evidence type="ECO:0000313" key="2">
    <source>
        <dbReference type="Proteomes" id="UP001153331"/>
    </source>
</evidence>
<reference evidence="1" key="1">
    <citation type="submission" date="2022-11" db="EMBL/GenBank/DDBJ databases">
        <title>Genome Sequence of Boeremia exigua.</title>
        <authorList>
            <person name="Buettner E."/>
        </authorList>
    </citation>
    <scope>NUCLEOTIDE SEQUENCE</scope>
    <source>
        <strain evidence="1">CU02</strain>
    </source>
</reference>
<protein>
    <submittedName>
        <fullName evidence="1">Uncharacterized protein</fullName>
    </submittedName>
</protein>